<comment type="caution">
    <text evidence="1">The sequence shown here is derived from an EMBL/GenBank/DDBJ whole genome shotgun (WGS) entry which is preliminary data.</text>
</comment>
<dbReference type="InterPro" id="IPR021431">
    <property type="entry name" value="DUF3080"/>
</dbReference>
<sequence>MKNKQKLLFAMILAAFVVPVALLVINLVQKSPQNDLKDYLQRIARVQNAQIIEWEFKPFISPSRRTFYQPVERLTIGIVESTQLRKCDLLEMVYLHNDALGKVQDPFRNLDYQVNVLIGLERCIKGRDLTPELTNKLKNIVNEKWKQLPMHINNALFYSEAGHKQRYSEQWLSIDSTPANQFYRDLAKVLDELIIGYELKDLPLQFTVVAYQEQLEKNRHIGELLYSLHFTNQWLEQINQQLTQYDSNVLCSTGRQTEQITIMLNIFSELYVKRLQPYFSQLNQHYHSVVPLLEIYQHPILLIQGSEDLTEHYLRFKTNLQQHVEYWTQLRERCGVSMHQLMGRESE</sequence>
<dbReference type="Pfam" id="PF11279">
    <property type="entry name" value="DUF3080"/>
    <property type="match status" value="1"/>
</dbReference>
<gene>
    <name evidence="1" type="ORF">JQC93_05490</name>
</gene>
<keyword evidence="2" id="KW-1185">Reference proteome</keyword>
<name>A0ABS2HE43_9VIBR</name>
<evidence type="ECO:0000313" key="2">
    <source>
        <dbReference type="Proteomes" id="UP000809621"/>
    </source>
</evidence>
<organism evidence="1 2">
    <name type="scientific">Vibrio ulleungensis</name>
    <dbReference type="NCBI Taxonomy" id="2807619"/>
    <lineage>
        <taxon>Bacteria</taxon>
        <taxon>Pseudomonadati</taxon>
        <taxon>Pseudomonadota</taxon>
        <taxon>Gammaproteobacteria</taxon>
        <taxon>Vibrionales</taxon>
        <taxon>Vibrionaceae</taxon>
        <taxon>Vibrio</taxon>
    </lineage>
</organism>
<accession>A0ABS2HE43</accession>
<reference evidence="1 2" key="1">
    <citation type="submission" date="2021-02" db="EMBL/GenBank/DDBJ databases">
        <authorList>
            <person name="Park J.-S."/>
        </authorList>
    </citation>
    <scope>NUCLEOTIDE SEQUENCE [LARGE SCALE GENOMIC DNA]</scope>
    <source>
        <strain evidence="1 2">188UL20-2</strain>
    </source>
</reference>
<protein>
    <submittedName>
        <fullName evidence="1">DUF3080 family protein</fullName>
    </submittedName>
</protein>
<evidence type="ECO:0000313" key="1">
    <source>
        <dbReference type="EMBL" id="MBM7035855.1"/>
    </source>
</evidence>
<proteinExistence type="predicted"/>
<dbReference type="RefSeq" id="WP_205157480.1">
    <property type="nucleotide sequence ID" value="NZ_JAFEUM010000002.1"/>
</dbReference>
<dbReference type="EMBL" id="JAFEUM010000002">
    <property type="protein sequence ID" value="MBM7035855.1"/>
    <property type="molecule type" value="Genomic_DNA"/>
</dbReference>
<dbReference type="Proteomes" id="UP000809621">
    <property type="component" value="Unassembled WGS sequence"/>
</dbReference>